<evidence type="ECO:0000313" key="3">
    <source>
        <dbReference type="Proteomes" id="UP000717585"/>
    </source>
</evidence>
<protein>
    <submittedName>
        <fullName evidence="2">Glutathione S-transferase</fullName>
    </submittedName>
</protein>
<dbReference type="GO" id="GO:0004364">
    <property type="term" value="F:glutathione transferase activity"/>
    <property type="evidence" value="ECO:0007669"/>
    <property type="project" value="TreeGrafter"/>
</dbReference>
<dbReference type="GO" id="GO:0006749">
    <property type="term" value="P:glutathione metabolic process"/>
    <property type="evidence" value="ECO:0007669"/>
    <property type="project" value="TreeGrafter"/>
</dbReference>
<accession>A0A8J6ASI4</accession>
<dbReference type="AlphaFoldDB" id="A0A8J6ASI4"/>
<dbReference type="InterPro" id="IPR010987">
    <property type="entry name" value="Glutathione-S-Trfase_C-like"/>
</dbReference>
<dbReference type="InterPro" id="IPR036282">
    <property type="entry name" value="Glutathione-S-Trfase_C_sf"/>
</dbReference>
<dbReference type="PANTHER" id="PTHR11571:SF150">
    <property type="entry name" value="GLUTATHIONE S-TRANSFERASE"/>
    <property type="match status" value="1"/>
</dbReference>
<dbReference type="InterPro" id="IPR004046">
    <property type="entry name" value="GST_C"/>
</dbReference>
<dbReference type="InterPro" id="IPR050213">
    <property type="entry name" value="GST_superfamily"/>
</dbReference>
<dbReference type="PROSITE" id="PS50405">
    <property type="entry name" value="GST_CTER"/>
    <property type="match status" value="1"/>
</dbReference>
<dbReference type="EMBL" id="JAHDYR010000029">
    <property type="protein sequence ID" value="KAG9392953.1"/>
    <property type="molecule type" value="Genomic_DNA"/>
</dbReference>
<gene>
    <name evidence="2" type="ORF">J8273_5663</name>
</gene>
<dbReference type="Pfam" id="PF14497">
    <property type="entry name" value="GST_C_3"/>
    <property type="match status" value="1"/>
</dbReference>
<evidence type="ECO:0000259" key="1">
    <source>
        <dbReference type="PROSITE" id="PS50405"/>
    </source>
</evidence>
<proteinExistence type="predicted"/>
<dbReference type="OrthoDB" id="420389at2759"/>
<evidence type="ECO:0000313" key="2">
    <source>
        <dbReference type="EMBL" id="KAG9392953.1"/>
    </source>
</evidence>
<comment type="caution">
    <text evidence="2">The sequence shown here is derived from an EMBL/GenBank/DDBJ whole genome shotgun (WGS) entry which is preliminary data.</text>
</comment>
<name>A0A8J6ASI4_9EUKA</name>
<dbReference type="SUPFAM" id="SSF47616">
    <property type="entry name" value="GST C-terminal domain-like"/>
    <property type="match status" value="1"/>
</dbReference>
<dbReference type="Gene3D" id="1.20.1050.130">
    <property type="match status" value="1"/>
</dbReference>
<organism evidence="2 3">
    <name type="scientific">Carpediemonas membranifera</name>
    <dbReference type="NCBI Taxonomy" id="201153"/>
    <lineage>
        <taxon>Eukaryota</taxon>
        <taxon>Metamonada</taxon>
        <taxon>Carpediemonas-like organisms</taxon>
        <taxon>Carpediemonas</taxon>
    </lineage>
</organism>
<sequence length="178" mass="19787">MLLGKALPSRKVREMSPFGDLPMIEAGSLRISGDLPIYRFLGTLLGYTGTTPQEQAEVNMWVDTTADLTREMWGADFMAAKEGGATDYTVAGKKTEFGIQYLEPKLRLLSARFEARAHPLYIVGDTLTLADISLFSALEAIDREVPLALASFPGLSEWRVRMEQRPRIAALNDSGRRY</sequence>
<reference evidence="2" key="1">
    <citation type="submission" date="2021-05" db="EMBL/GenBank/DDBJ databases">
        <title>A free-living protist that lacks canonical eukaryotic 1 DNA replication and segregation systems.</title>
        <authorList>
            <person name="Salas-Leiva D.E."/>
            <person name="Tromer E.C."/>
            <person name="Curtis B.A."/>
            <person name="Jerlstrom-Hultqvist J."/>
            <person name="Kolisko M."/>
            <person name="Yi Z."/>
            <person name="Salas-Leiva J.S."/>
            <person name="Gallot-Lavallee L."/>
            <person name="Kops G.J.P.L."/>
            <person name="Archibald J.M."/>
            <person name="Simpson A.G.B."/>
            <person name="Roger A.J."/>
        </authorList>
    </citation>
    <scope>NUCLEOTIDE SEQUENCE</scope>
    <source>
        <strain evidence="2">BICM</strain>
    </source>
</reference>
<keyword evidence="3" id="KW-1185">Reference proteome</keyword>
<dbReference type="Proteomes" id="UP000717585">
    <property type="component" value="Unassembled WGS sequence"/>
</dbReference>
<feature type="domain" description="GST C-terminal" evidence="1">
    <location>
        <begin position="51"/>
        <end position="178"/>
    </location>
</feature>
<dbReference type="PANTHER" id="PTHR11571">
    <property type="entry name" value="GLUTATHIONE S-TRANSFERASE"/>
    <property type="match status" value="1"/>
</dbReference>